<name>A0A0D2HHH5_9EURO</name>
<evidence type="ECO:0000256" key="5">
    <source>
        <dbReference type="ARBA" id="ARBA00023136"/>
    </source>
</evidence>
<dbReference type="FunFam" id="1.20.1250.20:FF:000078">
    <property type="entry name" value="MFS maltose transporter, putative"/>
    <property type="match status" value="1"/>
</dbReference>
<keyword evidence="5 6" id="KW-0472">Membrane</keyword>
<dbReference type="Proteomes" id="UP000053617">
    <property type="component" value="Unassembled WGS sequence"/>
</dbReference>
<dbReference type="PROSITE" id="PS00217">
    <property type="entry name" value="SUGAR_TRANSPORT_2"/>
    <property type="match status" value="1"/>
</dbReference>
<dbReference type="GeneID" id="25289250"/>
<evidence type="ECO:0000313" key="9">
    <source>
        <dbReference type="Proteomes" id="UP000053617"/>
    </source>
</evidence>
<evidence type="ECO:0000313" key="8">
    <source>
        <dbReference type="EMBL" id="KIX10098.1"/>
    </source>
</evidence>
<dbReference type="InterPro" id="IPR036259">
    <property type="entry name" value="MFS_trans_sf"/>
</dbReference>
<dbReference type="Gene3D" id="1.20.1250.20">
    <property type="entry name" value="MFS general substrate transporter like domains"/>
    <property type="match status" value="1"/>
</dbReference>
<dbReference type="Pfam" id="PF00083">
    <property type="entry name" value="Sugar_tr"/>
    <property type="match status" value="1"/>
</dbReference>
<dbReference type="EMBL" id="KN847475">
    <property type="protein sequence ID" value="KIX10098.1"/>
    <property type="molecule type" value="Genomic_DNA"/>
</dbReference>
<accession>A0A0D2HHH5</accession>
<dbReference type="VEuPathDB" id="FungiDB:Z518_01179"/>
<keyword evidence="3 6" id="KW-0812">Transmembrane</keyword>
<dbReference type="InterPro" id="IPR020846">
    <property type="entry name" value="MFS_dom"/>
</dbReference>
<keyword evidence="9" id="KW-1185">Reference proteome</keyword>
<comment type="subcellular location">
    <subcellularLocation>
        <location evidence="1">Membrane</location>
        <topology evidence="1">Multi-pass membrane protein</topology>
    </subcellularLocation>
</comment>
<feature type="transmembrane region" description="Helical" evidence="6">
    <location>
        <begin position="186"/>
        <end position="208"/>
    </location>
</feature>
<dbReference type="InterPro" id="IPR005829">
    <property type="entry name" value="Sugar_transporter_CS"/>
</dbReference>
<feature type="transmembrane region" description="Helical" evidence="6">
    <location>
        <begin position="438"/>
        <end position="458"/>
    </location>
</feature>
<dbReference type="PANTHER" id="PTHR48022:SF41">
    <property type="entry name" value="MAJOR FACILITATOR SUPERFAMILY (MFS) PROFILE DOMAIN-CONTAINING PROTEIN"/>
    <property type="match status" value="1"/>
</dbReference>
<proteinExistence type="inferred from homology"/>
<dbReference type="GO" id="GO:0016020">
    <property type="term" value="C:membrane"/>
    <property type="evidence" value="ECO:0007669"/>
    <property type="project" value="UniProtKB-SubCell"/>
</dbReference>
<feature type="domain" description="Major facilitator superfamily (MFS) profile" evidence="7">
    <location>
        <begin position="44"/>
        <end position="492"/>
    </location>
</feature>
<feature type="transmembrane region" description="Helical" evidence="6">
    <location>
        <begin position="306"/>
        <end position="329"/>
    </location>
</feature>
<dbReference type="GO" id="GO:0005351">
    <property type="term" value="F:carbohydrate:proton symporter activity"/>
    <property type="evidence" value="ECO:0007669"/>
    <property type="project" value="TreeGrafter"/>
</dbReference>
<evidence type="ECO:0000256" key="1">
    <source>
        <dbReference type="ARBA" id="ARBA00004141"/>
    </source>
</evidence>
<feature type="transmembrane region" description="Helical" evidence="6">
    <location>
        <begin position="398"/>
        <end position="418"/>
    </location>
</feature>
<feature type="transmembrane region" description="Helical" evidence="6">
    <location>
        <begin position="92"/>
        <end position="112"/>
    </location>
</feature>
<dbReference type="RefSeq" id="XP_013277234.1">
    <property type="nucleotide sequence ID" value="XM_013421780.1"/>
</dbReference>
<evidence type="ECO:0000256" key="4">
    <source>
        <dbReference type="ARBA" id="ARBA00022989"/>
    </source>
</evidence>
<feature type="transmembrane region" description="Helical" evidence="6">
    <location>
        <begin position="341"/>
        <end position="361"/>
    </location>
</feature>
<reference evidence="8 9" key="1">
    <citation type="submission" date="2015-01" db="EMBL/GenBank/DDBJ databases">
        <title>The Genome Sequence of Rhinocladiella mackenzie CBS 650.93.</title>
        <authorList>
            <consortium name="The Broad Institute Genomics Platform"/>
            <person name="Cuomo C."/>
            <person name="de Hoog S."/>
            <person name="Gorbushina A."/>
            <person name="Stielow B."/>
            <person name="Teixiera M."/>
            <person name="Abouelleil A."/>
            <person name="Chapman S.B."/>
            <person name="Priest M."/>
            <person name="Young S.K."/>
            <person name="Wortman J."/>
            <person name="Nusbaum C."/>
            <person name="Birren B."/>
        </authorList>
    </citation>
    <scope>NUCLEOTIDE SEQUENCE [LARGE SCALE GENOMIC DNA]</scope>
    <source>
        <strain evidence="8 9">CBS 650.93</strain>
    </source>
</reference>
<feature type="transmembrane region" description="Helical" evidence="6">
    <location>
        <begin position="119"/>
        <end position="138"/>
    </location>
</feature>
<feature type="transmembrane region" description="Helical" evidence="6">
    <location>
        <begin position="470"/>
        <end position="488"/>
    </location>
</feature>
<evidence type="ECO:0000256" key="2">
    <source>
        <dbReference type="ARBA" id="ARBA00010992"/>
    </source>
</evidence>
<evidence type="ECO:0000259" key="7">
    <source>
        <dbReference type="PROSITE" id="PS50850"/>
    </source>
</evidence>
<sequence>MPEEVDTKDALAHVELVASSEIDPHSQRFSLIRAVRIWPKAAGYGLALTSVILLWGYDMAMVGNLASLPAFRKDYGVLVDDEWIIASEWMSAWNAASPIGIMLGSILGGALQDRKGRRASLAIGCLTSTIGVAVVFSSQYADQSGAARPAIFMVGKFLQGLTIGTAVCAAQTYMSEVLPQALRGPLIAFFPIFFLLGQLISAFIVFAAEDEESSESYRNCIISQWPFSALPLIISVLIPESPAYLVRRGRLEEATKAETRLNKAGANISATIAQLQRAIAHEQLEAQSDKARYLDCFKGIDRRRTLIVILAAVLPQLFGLALLGDGPYFMQMVGQGSSESIIFLIIGIVLGIIGSLVDMWLTTVTGRRKLILTTLLIITLLWLGMGICGSFDTPVVPWYASVTMNLVVLVASLGAWPVSYVVGAETSSLRLRAKSQGIGWAFGGVANFAFSTVSPYTYNPDSGDLGAKVGYIWFGLCIVTFVLAYFHIPETRGRTTYQLDLIFEERTPARKFAQWSGPSVELPITVAEKGATEESA</sequence>
<organism evidence="8 9">
    <name type="scientific">Rhinocladiella mackenziei CBS 650.93</name>
    <dbReference type="NCBI Taxonomy" id="1442369"/>
    <lineage>
        <taxon>Eukaryota</taxon>
        <taxon>Fungi</taxon>
        <taxon>Dikarya</taxon>
        <taxon>Ascomycota</taxon>
        <taxon>Pezizomycotina</taxon>
        <taxon>Eurotiomycetes</taxon>
        <taxon>Chaetothyriomycetidae</taxon>
        <taxon>Chaetothyriales</taxon>
        <taxon>Herpotrichiellaceae</taxon>
        <taxon>Rhinocladiella</taxon>
    </lineage>
</organism>
<dbReference type="OrthoDB" id="6612291at2759"/>
<feature type="transmembrane region" description="Helical" evidence="6">
    <location>
        <begin position="37"/>
        <end position="57"/>
    </location>
</feature>
<dbReference type="HOGENOM" id="CLU_001265_11_0_1"/>
<gene>
    <name evidence="8" type="ORF">Z518_01179</name>
</gene>
<keyword evidence="4 6" id="KW-1133">Transmembrane helix</keyword>
<dbReference type="InterPro" id="IPR050360">
    <property type="entry name" value="MFS_Sugar_Transporters"/>
</dbReference>
<feature type="transmembrane region" description="Helical" evidence="6">
    <location>
        <begin position="370"/>
        <end position="392"/>
    </location>
</feature>
<dbReference type="SUPFAM" id="SSF103473">
    <property type="entry name" value="MFS general substrate transporter"/>
    <property type="match status" value="1"/>
</dbReference>
<dbReference type="PROSITE" id="PS50850">
    <property type="entry name" value="MFS"/>
    <property type="match status" value="1"/>
</dbReference>
<dbReference type="PANTHER" id="PTHR48022">
    <property type="entry name" value="PLASTIDIC GLUCOSE TRANSPORTER 4"/>
    <property type="match status" value="1"/>
</dbReference>
<evidence type="ECO:0000256" key="3">
    <source>
        <dbReference type="ARBA" id="ARBA00022692"/>
    </source>
</evidence>
<comment type="similarity">
    <text evidence="2">Belongs to the major facilitator superfamily. Sugar transporter (TC 2.A.1.1) family.</text>
</comment>
<dbReference type="InterPro" id="IPR005828">
    <property type="entry name" value="MFS_sugar_transport-like"/>
</dbReference>
<dbReference type="AlphaFoldDB" id="A0A0D2HHH5"/>
<feature type="transmembrane region" description="Helical" evidence="6">
    <location>
        <begin position="150"/>
        <end position="174"/>
    </location>
</feature>
<protein>
    <recommendedName>
        <fullName evidence="7">Major facilitator superfamily (MFS) profile domain-containing protein</fullName>
    </recommendedName>
</protein>
<evidence type="ECO:0000256" key="6">
    <source>
        <dbReference type="SAM" id="Phobius"/>
    </source>
</evidence>